<evidence type="ECO:0000256" key="7">
    <source>
        <dbReference type="ARBA" id="ARBA00022840"/>
    </source>
</evidence>
<dbReference type="GO" id="GO:0005524">
    <property type="term" value="F:ATP binding"/>
    <property type="evidence" value="ECO:0007669"/>
    <property type="project" value="UniProtKB-KW"/>
</dbReference>
<dbReference type="InterPro" id="IPR005715">
    <property type="entry name" value="Glu_5kinase/COase_Synthase"/>
</dbReference>
<evidence type="ECO:0000256" key="8">
    <source>
        <dbReference type="HAMAP-Rule" id="MF_00456"/>
    </source>
</evidence>
<evidence type="ECO:0000313" key="11">
    <source>
        <dbReference type="Proteomes" id="UP000004105"/>
    </source>
</evidence>
<dbReference type="PIRSF" id="PIRSF000729">
    <property type="entry name" value="GK"/>
    <property type="match status" value="1"/>
</dbReference>
<dbReference type="GO" id="GO:0005829">
    <property type="term" value="C:cytosol"/>
    <property type="evidence" value="ECO:0007669"/>
    <property type="project" value="TreeGrafter"/>
</dbReference>
<accession>F2BF17</accession>
<feature type="binding site" evidence="8">
    <location>
        <begin position="169"/>
        <end position="170"/>
    </location>
    <ligand>
        <name>ATP</name>
        <dbReference type="ChEBI" id="CHEBI:30616"/>
    </ligand>
</feature>
<feature type="binding site" evidence="8">
    <location>
        <position position="149"/>
    </location>
    <ligand>
        <name>substrate</name>
    </ligand>
</feature>
<feature type="binding site" evidence="8">
    <location>
        <position position="10"/>
    </location>
    <ligand>
        <name>ATP</name>
        <dbReference type="ChEBI" id="CHEBI:30616"/>
    </ligand>
</feature>
<dbReference type="Pfam" id="PF00696">
    <property type="entry name" value="AA_kinase"/>
    <property type="match status" value="1"/>
</dbReference>
<organism evidence="10 11">
    <name type="scientific">Neisseria bacilliformis ATCC BAA-1200</name>
    <dbReference type="NCBI Taxonomy" id="888742"/>
    <lineage>
        <taxon>Bacteria</taxon>
        <taxon>Pseudomonadati</taxon>
        <taxon>Pseudomonadota</taxon>
        <taxon>Betaproteobacteria</taxon>
        <taxon>Neisseriales</taxon>
        <taxon>Neisseriaceae</taxon>
        <taxon>Neisseria</taxon>
    </lineage>
</organism>
<evidence type="ECO:0000313" key="10">
    <source>
        <dbReference type="EMBL" id="EGF08889.1"/>
    </source>
</evidence>
<sequence length="369" mass="38596">MASKKRIVFKVGTSSLTGAGGGLSSGKLRGIVRQLAVLHAAGHELVLVSSGAVAAGFAALGFERRPKRIADKQAAAAVGQSLLMEEYTAAFLPEGIAAAQILLTRGDFADPRRYRNALQAFDVLLARRAVPVINENDAVTVDELKVGDNDTLSAQVAAMLRADLLVLLTDVDGLYTANPRTDPQARRIARVGQIGADLLAAADGAGSANGTGGMRTKIKAAAIATHAGVPVYICSSQKPDALWQAAFAQDDGTLFAAQQTMKTQKQWLAFYAPSRGRLRIDAGAEHALAHEGGSLLASGILAVDGQFAAGDVLTVYNAEGTRILGKGRAKTGSGRLKTLAASPKPRGVAVHRDDWIGITPELELFLQDI</sequence>
<feature type="binding site" evidence="8">
    <location>
        <position position="50"/>
    </location>
    <ligand>
        <name>substrate</name>
    </ligand>
</feature>
<keyword evidence="6 8" id="KW-0418">Kinase</keyword>
<reference evidence="10 11" key="1">
    <citation type="submission" date="2011-02" db="EMBL/GenBank/DDBJ databases">
        <authorList>
            <person name="Muzny D."/>
            <person name="Qin X."/>
            <person name="Deng J."/>
            <person name="Jiang H."/>
            <person name="Liu Y."/>
            <person name="Qu J."/>
            <person name="Song X.-Z."/>
            <person name="Zhang L."/>
            <person name="Thornton R."/>
            <person name="Coyle M."/>
            <person name="Francisco L."/>
            <person name="Jackson L."/>
            <person name="Javaid M."/>
            <person name="Korchina V."/>
            <person name="Kovar C."/>
            <person name="Mata R."/>
            <person name="Mathew T."/>
            <person name="Ngo R."/>
            <person name="Nguyen L."/>
            <person name="Nguyen N."/>
            <person name="Okwuonu G."/>
            <person name="Ongeri F."/>
            <person name="Pham C."/>
            <person name="Simmons D."/>
            <person name="Wilczek-Boney K."/>
            <person name="Hale W."/>
            <person name="Jakkamsetti A."/>
            <person name="Pham P."/>
            <person name="Ruth R."/>
            <person name="San Lucas F."/>
            <person name="Warren J."/>
            <person name="Zhang J."/>
            <person name="Zhao Z."/>
            <person name="Zhou C."/>
            <person name="Zhu D."/>
            <person name="Lee S."/>
            <person name="Bess C."/>
            <person name="Blankenburg K."/>
            <person name="Forbes L."/>
            <person name="Fu Q."/>
            <person name="Gubbala S."/>
            <person name="Hirani K."/>
            <person name="Jayaseelan J.C."/>
            <person name="Lara F."/>
            <person name="Munidasa M."/>
            <person name="Palculict T."/>
            <person name="Patil S."/>
            <person name="Pu L.-L."/>
            <person name="Saada N."/>
            <person name="Tang L."/>
            <person name="Weissenberger G."/>
            <person name="Zhu Y."/>
            <person name="Hemphill L."/>
            <person name="Shang Y."/>
            <person name="Youmans B."/>
            <person name="Ayvaz T."/>
            <person name="Ross M."/>
            <person name="Santibanez J."/>
            <person name="Aqrawi P."/>
            <person name="Gross S."/>
            <person name="Joshi V."/>
            <person name="Fowler G."/>
            <person name="Nazareth L."/>
            <person name="Reid J."/>
            <person name="Worley K."/>
            <person name="Petrosino J."/>
            <person name="Highlander S."/>
            <person name="Gibbs R."/>
        </authorList>
    </citation>
    <scope>NUCLEOTIDE SEQUENCE [LARGE SCALE GENOMIC DNA]</scope>
    <source>
        <strain evidence="10 11">ATCC BAA-1200</strain>
    </source>
</reference>
<gene>
    <name evidence="8 10" type="primary">proB</name>
    <name evidence="10" type="ORF">HMPREF9123_2324</name>
</gene>
<keyword evidence="4 8" id="KW-0808">Transferase</keyword>
<dbReference type="InterPro" id="IPR001057">
    <property type="entry name" value="Glu/AcGlu_kinase"/>
</dbReference>
<comment type="pathway">
    <text evidence="8">Amino-acid biosynthesis; L-proline biosynthesis; L-glutamate 5-semialdehyde from L-glutamate: step 1/2.</text>
</comment>
<keyword evidence="11" id="KW-1185">Reference proteome</keyword>
<dbReference type="PROSITE" id="PS00902">
    <property type="entry name" value="GLUTAMATE_5_KINASE"/>
    <property type="match status" value="1"/>
</dbReference>
<proteinExistence type="inferred from homology"/>
<evidence type="ECO:0000256" key="2">
    <source>
        <dbReference type="ARBA" id="ARBA00022605"/>
    </source>
</evidence>
<keyword evidence="5 8" id="KW-0547">Nucleotide-binding</keyword>
<feature type="domain" description="PUA" evidence="9">
    <location>
        <begin position="276"/>
        <end position="357"/>
    </location>
</feature>
<dbReference type="InterPro" id="IPR015947">
    <property type="entry name" value="PUA-like_sf"/>
</dbReference>
<dbReference type="HAMAP" id="MF_00456">
    <property type="entry name" value="ProB"/>
    <property type="match status" value="1"/>
</dbReference>
<dbReference type="InterPro" id="IPR036974">
    <property type="entry name" value="PUA_sf"/>
</dbReference>
<evidence type="ECO:0000256" key="6">
    <source>
        <dbReference type="ARBA" id="ARBA00022777"/>
    </source>
</evidence>
<comment type="caution">
    <text evidence="10">The sequence shown here is derived from an EMBL/GenBank/DDBJ whole genome shotgun (WGS) entry which is preliminary data.</text>
</comment>
<keyword evidence="1 8" id="KW-0963">Cytoplasm</keyword>
<dbReference type="Proteomes" id="UP000004105">
    <property type="component" value="Unassembled WGS sequence"/>
</dbReference>
<dbReference type="Gene3D" id="3.40.1160.10">
    <property type="entry name" value="Acetylglutamate kinase-like"/>
    <property type="match status" value="1"/>
</dbReference>
<dbReference type="OrthoDB" id="9804434at2"/>
<dbReference type="STRING" id="267212.GCA_001063965_00269"/>
<evidence type="ECO:0000256" key="4">
    <source>
        <dbReference type="ARBA" id="ARBA00022679"/>
    </source>
</evidence>
<dbReference type="SMART" id="SM00359">
    <property type="entry name" value="PUA"/>
    <property type="match status" value="1"/>
</dbReference>
<feature type="binding site" evidence="8">
    <location>
        <position position="137"/>
    </location>
    <ligand>
        <name>substrate</name>
    </ligand>
</feature>
<dbReference type="RefSeq" id="WP_007343329.1">
    <property type="nucleotide sequence ID" value="NZ_GL878494.1"/>
</dbReference>
<keyword evidence="7 8" id="KW-0067">ATP-binding</keyword>
<comment type="subcellular location">
    <subcellularLocation>
        <location evidence="8">Cytoplasm</location>
    </subcellularLocation>
</comment>
<dbReference type="PANTHER" id="PTHR43654:SF1">
    <property type="entry name" value="ISOPENTENYL PHOSPHATE KINASE"/>
    <property type="match status" value="1"/>
</dbReference>
<dbReference type="InterPro" id="IPR041739">
    <property type="entry name" value="G5K_ProB"/>
</dbReference>
<dbReference type="PANTHER" id="PTHR43654">
    <property type="entry name" value="GLUTAMATE 5-KINASE"/>
    <property type="match status" value="1"/>
</dbReference>
<dbReference type="EC" id="2.7.2.11" evidence="8"/>
<dbReference type="InterPro" id="IPR019797">
    <property type="entry name" value="Glutamate_5-kinase_CS"/>
</dbReference>
<dbReference type="PROSITE" id="PS50890">
    <property type="entry name" value="PUA"/>
    <property type="match status" value="1"/>
</dbReference>
<dbReference type="AlphaFoldDB" id="F2BF17"/>
<protein>
    <recommendedName>
        <fullName evidence="8">Glutamate 5-kinase</fullName>
        <ecNumber evidence="8">2.7.2.11</ecNumber>
    </recommendedName>
    <alternativeName>
        <fullName evidence="8">Gamma-glutamyl kinase</fullName>
        <shortName evidence="8">GK</shortName>
    </alternativeName>
</protein>
<evidence type="ECO:0000259" key="9">
    <source>
        <dbReference type="SMART" id="SM00359"/>
    </source>
</evidence>
<dbReference type="UniPathway" id="UPA00098">
    <property type="reaction ID" value="UER00359"/>
</dbReference>
<comment type="similarity">
    <text evidence="8">Belongs to the glutamate 5-kinase family.</text>
</comment>
<dbReference type="CDD" id="cd21157">
    <property type="entry name" value="PUA_G5K"/>
    <property type="match status" value="1"/>
</dbReference>
<dbReference type="FunFam" id="3.40.1160.10:FF:000018">
    <property type="entry name" value="Glutamate 5-kinase"/>
    <property type="match status" value="1"/>
</dbReference>
<dbReference type="SUPFAM" id="SSF53633">
    <property type="entry name" value="Carbamate kinase-like"/>
    <property type="match status" value="1"/>
</dbReference>
<dbReference type="CDD" id="cd04242">
    <property type="entry name" value="AAK_G5K_ProB"/>
    <property type="match status" value="1"/>
</dbReference>
<keyword evidence="3 8" id="KW-0641">Proline biosynthesis</keyword>
<comment type="catalytic activity">
    <reaction evidence="8">
        <text>L-glutamate + ATP = L-glutamyl 5-phosphate + ADP</text>
        <dbReference type="Rhea" id="RHEA:14877"/>
        <dbReference type="ChEBI" id="CHEBI:29985"/>
        <dbReference type="ChEBI" id="CHEBI:30616"/>
        <dbReference type="ChEBI" id="CHEBI:58274"/>
        <dbReference type="ChEBI" id="CHEBI:456216"/>
        <dbReference type="EC" id="2.7.2.11"/>
    </reaction>
</comment>
<name>F2BF17_9NEIS</name>
<dbReference type="GO" id="GO:0055129">
    <property type="term" value="P:L-proline biosynthetic process"/>
    <property type="evidence" value="ECO:0007669"/>
    <property type="project" value="UniProtKB-UniRule"/>
</dbReference>
<dbReference type="InterPro" id="IPR002478">
    <property type="entry name" value="PUA"/>
</dbReference>
<dbReference type="SUPFAM" id="SSF88697">
    <property type="entry name" value="PUA domain-like"/>
    <property type="match status" value="1"/>
</dbReference>
<evidence type="ECO:0000256" key="5">
    <source>
        <dbReference type="ARBA" id="ARBA00022741"/>
    </source>
</evidence>
<dbReference type="Gene3D" id="2.30.130.10">
    <property type="entry name" value="PUA domain"/>
    <property type="match status" value="1"/>
</dbReference>
<dbReference type="HOGENOM" id="CLU_025400_2_0_4"/>
<dbReference type="PRINTS" id="PR00474">
    <property type="entry name" value="GLU5KINASE"/>
</dbReference>
<dbReference type="InterPro" id="IPR001048">
    <property type="entry name" value="Asp/Glu/Uridylate_kinase"/>
</dbReference>
<keyword evidence="2 8" id="KW-0028">Amino-acid biosynthesis</keyword>
<comment type="function">
    <text evidence="8">Catalyzes the transfer of a phosphate group to glutamate to form L-glutamate 5-phosphate.</text>
</comment>
<dbReference type="InterPro" id="IPR011529">
    <property type="entry name" value="Glu_5kinase"/>
</dbReference>
<dbReference type="Pfam" id="PF01472">
    <property type="entry name" value="PUA"/>
    <property type="match status" value="1"/>
</dbReference>
<dbReference type="GO" id="GO:0004349">
    <property type="term" value="F:glutamate 5-kinase activity"/>
    <property type="evidence" value="ECO:0007669"/>
    <property type="project" value="UniProtKB-UniRule"/>
</dbReference>
<evidence type="ECO:0000256" key="3">
    <source>
        <dbReference type="ARBA" id="ARBA00022650"/>
    </source>
</evidence>
<dbReference type="InterPro" id="IPR036393">
    <property type="entry name" value="AceGlu_kinase-like_sf"/>
</dbReference>
<dbReference type="GO" id="GO:0003723">
    <property type="term" value="F:RNA binding"/>
    <property type="evidence" value="ECO:0007669"/>
    <property type="project" value="InterPro"/>
</dbReference>
<evidence type="ECO:0000256" key="1">
    <source>
        <dbReference type="ARBA" id="ARBA00022490"/>
    </source>
</evidence>
<dbReference type="NCBIfam" id="TIGR01027">
    <property type="entry name" value="proB"/>
    <property type="match status" value="1"/>
</dbReference>
<feature type="binding site" evidence="8">
    <location>
        <begin position="211"/>
        <end position="217"/>
    </location>
    <ligand>
        <name>ATP</name>
        <dbReference type="ChEBI" id="CHEBI:30616"/>
    </ligand>
</feature>
<dbReference type="EMBL" id="AFAY01000048">
    <property type="protein sequence ID" value="EGF08889.1"/>
    <property type="molecule type" value="Genomic_DNA"/>
</dbReference>